<evidence type="ECO:0000313" key="3">
    <source>
        <dbReference type="Proteomes" id="UP000054498"/>
    </source>
</evidence>
<evidence type="ECO:0000313" key="2">
    <source>
        <dbReference type="EMBL" id="KIY93636.1"/>
    </source>
</evidence>
<proteinExistence type="predicted"/>
<dbReference type="Proteomes" id="UP000054498">
    <property type="component" value="Unassembled WGS sequence"/>
</dbReference>
<feature type="non-terminal residue" evidence="2">
    <location>
        <position position="128"/>
    </location>
</feature>
<organism evidence="2 3">
    <name type="scientific">Monoraphidium neglectum</name>
    <dbReference type="NCBI Taxonomy" id="145388"/>
    <lineage>
        <taxon>Eukaryota</taxon>
        <taxon>Viridiplantae</taxon>
        <taxon>Chlorophyta</taxon>
        <taxon>core chlorophytes</taxon>
        <taxon>Chlorophyceae</taxon>
        <taxon>CS clade</taxon>
        <taxon>Sphaeropleales</taxon>
        <taxon>Selenastraceae</taxon>
        <taxon>Monoraphidium</taxon>
    </lineage>
</organism>
<sequence length="128" mass="12869">MLIAPRAAGPLDAEQQLDSSGALRQAAAVDAFLAAGAGAFWAAAAAAQQWQPWLGRDAAGLPLGDLRVAYAADMQLPAWREFADARPGPGGRGSGGAASTAGVAQPSTGKRVSGEERDSAGDRTSAHT</sequence>
<evidence type="ECO:0000256" key="1">
    <source>
        <dbReference type="SAM" id="MobiDB-lite"/>
    </source>
</evidence>
<dbReference type="KEGG" id="mng:MNEG_14327"/>
<dbReference type="EMBL" id="KK104624">
    <property type="protein sequence ID" value="KIY93636.1"/>
    <property type="molecule type" value="Genomic_DNA"/>
</dbReference>
<feature type="region of interest" description="Disordered" evidence="1">
    <location>
        <begin position="81"/>
        <end position="128"/>
    </location>
</feature>
<name>A0A0D2LVN8_9CHLO</name>
<keyword evidence="3" id="KW-1185">Reference proteome</keyword>
<reference evidence="2 3" key="1">
    <citation type="journal article" date="2013" name="BMC Genomics">
        <title>Reconstruction of the lipid metabolism for the microalga Monoraphidium neglectum from its genome sequence reveals characteristics suitable for biofuel production.</title>
        <authorList>
            <person name="Bogen C."/>
            <person name="Al-Dilaimi A."/>
            <person name="Albersmeier A."/>
            <person name="Wichmann J."/>
            <person name="Grundmann M."/>
            <person name="Rupp O."/>
            <person name="Lauersen K.J."/>
            <person name="Blifernez-Klassen O."/>
            <person name="Kalinowski J."/>
            <person name="Goesmann A."/>
            <person name="Mussgnug J.H."/>
            <person name="Kruse O."/>
        </authorList>
    </citation>
    <scope>NUCLEOTIDE SEQUENCE [LARGE SCALE GENOMIC DNA]</scope>
    <source>
        <strain evidence="2 3">SAG 48.87</strain>
    </source>
</reference>
<feature type="compositionally biased region" description="Basic and acidic residues" evidence="1">
    <location>
        <begin position="112"/>
        <end position="128"/>
    </location>
</feature>
<dbReference type="RefSeq" id="XP_013892656.1">
    <property type="nucleotide sequence ID" value="XM_014037202.1"/>
</dbReference>
<dbReference type="AlphaFoldDB" id="A0A0D2LVN8"/>
<gene>
    <name evidence="2" type="ORF">MNEG_14327</name>
</gene>
<protein>
    <submittedName>
        <fullName evidence="2">Uncharacterized protein</fullName>
    </submittedName>
</protein>
<dbReference type="GeneID" id="25731878"/>
<accession>A0A0D2LVN8</accession>